<protein>
    <recommendedName>
        <fullName evidence="5">Peptidase M12B domain-containing protein</fullName>
    </recommendedName>
</protein>
<evidence type="ECO:0000256" key="2">
    <source>
        <dbReference type="SAM" id="SignalP"/>
    </source>
</evidence>
<sequence length="400" mass="42985">MTLGHRHIAALVSALTLCLVAAVLGAAGPPSAQADPDPGLPRLAAGTGSDVSVSAAVLRAAQVGDAFTLDLPGGAATAVVGYRDEQPQFTGFSGEIGDRGWFYAVVGPDGSVRIDVDLPDGVYTIDGGNDGSDDYVGRMQPTVPHEEVDDSVTPPVQAPVTTGPATDAGAAGRTRWIKVLMVYTPKAQDLVGGRKKIKMLARAGINQANTAFKNSRINARFVLVGIKNARSKEASLLKNLKSLWKRDGRFDRVPRWRNRARADLVQMISWKADPNGACGYGYLRPPSRYAYSITTARCALGAKGTAHELGHNLGADHDAAAGFKPTSKLPARGYVNLSRRWITVMAYWTKCTNAGVYCRKIPYFSNPKVKLKGARTGRFGKADNHVVINRRADEVQRFRK</sequence>
<evidence type="ECO:0000313" key="4">
    <source>
        <dbReference type="Proteomes" id="UP000530424"/>
    </source>
</evidence>
<dbReference type="Pfam" id="PF13688">
    <property type="entry name" value="Reprolysin_5"/>
    <property type="match status" value="1"/>
</dbReference>
<evidence type="ECO:0000256" key="1">
    <source>
        <dbReference type="SAM" id="MobiDB-lite"/>
    </source>
</evidence>
<dbReference type="GO" id="GO:0008237">
    <property type="term" value="F:metallopeptidase activity"/>
    <property type="evidence" value="ECO:0007669"/>
    <property type="project" value="InterPro"/>
</dbReference>
<dbReference type="EMBL" id="JACCFP010000001">
    <property type="protein sequence ID" value="NYJ00424.1"/>
    <property type="molecule type" value="Genomic_DNA"/>
</dbReference>
<feature type="region of interest" description="Disordered" evidence="1">
    <location>
        <begin position="145"/>
        <end position="169"/>
    </location>
</feature>
<dbReference type="Gene3D" id="3.40.390.10">
    <property type="entry name" value="Collagenase (Catalytic Domain)"/>
    <property type="match status" value="1"/>
</dbReference>
<evidence type="ECO:0000313" key="3">
    <source>
        <dbReference type="EMBL" id="NYJ00424.1"/>
    </source>
</evidence>
<gene>
    <name evidence="3" type="ORF">HNR19_001122</name>
</gene>
<keyword evidence="4" id="KW-1185">Reference proteome</keyword>
<feature type="chain" id="PRO_5032830033" description="Peptidase M12B domain-containing protein" evidence="2">
    <location>
        <begin position="35"/>
        <end position="400"/>
    </location>
</feature>
<reference evidence="3 4" key="1">
    <citation type="submission" date="2020-07" db="EMBL/GenBank/DDBJ databases">
        <title>Sequencing the genomes of 1000 actinobacteria strains.</title>
        <authorList>
            <person name="Klenk H.-P."/>
        </authorList>
    </citation>
    <scope>NUCLEOTIDE SEQUENCE [LARGE SCALE GENOMIC DNA]</scope>
    <source>
        <strain evidence="3 4">DSM 103833</strain>
    </source>
</reference>
<organism evidence="3 4">
    <name type="scientific">Nocardioides thalensis</name>
    <dbReference type="NCBI Taxonomy" id="1914755"/>
    <lineage>
        <taxon>Bacteria</taxon>
        <taxon>Bacillati</taxon>
        <taxon>Actinomycetota</taxon>
        <taxon>Actinomycetes</taxon>
        <taxon>Propionibacteriales</taxon>
        <taxon>Nocardioidaceae</taxon>
        <taxon>Nocardioides</taxon>
    </lineage>
</organism>
<dbReference type="AlphaFoldDB" id="A0A853BZG6"/>
<dbReference type="InterPro" id="IPR024079">
    <property type="entry name" value="MetalloPept_cat_dom_sf"/>
</dbReference>
<accession>A0A853BZG6</accession>
<keyword evidence="2" id="KW-0732">Signal</keyword>
<proteinExistence type="predicted"/>
<dbReference type="Proteomes" id="UP000530424">
    <property type="component" value="Unassembled WGS sequence"/>
</dbReference>
<comment type="caution">
    <text evidence="3">The sequence shown here is derived from an EMBL/GenBank/DDBJ whole genome shotgun (WGS) entry which is preliminary data.</text>
</comment>
<feature type="signal peptide" evidence="2">
    <location>
        <begin position="1"/>
        <end position="34"/>
    </location>
</feature>
<feature type="compositionally biased region" description="Low complexity" evidence="1">
    <location>
        <begin position="158"/>
        <end position="169"/>
    </location>
</feature>
<dbReference type="SUPFAM" id="SSF55486">
    <property type="entry name" value="Metalloproteases ('zincins'), catalytic domain"/>
    <property type="match status" value="1"/>
</dbReference>
<evidence type="ECO:0008006" key="5">
    <source>
        <dbReference type="Google" id="ProtNLM"/>
    </source>
</evidence>
<name>A0A853BZG6_9ACTN</name>
<dbReference type="RefSeq" id="WP_179667014.1">
    <property type="nucleotide sequence ID" value="NZ_JACCFP010000001.1"/>
</dbReference>